<sequence>MRQALRSAVRLVASPMITERAVFARPNVMSSDTIKSNGAMHQAKTCKPTVHRARKKASCAAAELATRLKAEGHLFCFAPVKQTCLQAAWRASMYGDVNRGARETRK</sequence>
<accession>A0A8H7B2M0</accession>
<dbReference type="AlphaFoldDB" id="A0A8H7B2M0"/>
<gene>
    <name evidence="1" type="ORF">GT037_006989</name>
</gene>
<evidence type="ECO:0000313" key="1">
    <source>
        <dbReference type="EMBL" id="KAF7675226.1"/>
    </source>
</evidence>
<reference evidence="1" key="2">
    <citation type="submission" date="2020-08" db="EMBL/GenBank/DDBJ databases">
        <title>Draft Genome Sequence of Cumin Blight Pathogen Alternaria burnsii.</title>
        <authorList>
            <person name="Feng Z."/>
        </authorList>
    </citation>
    <scope>NUCLEOTIDE SEQUENCE</scope>
    <source>
        <strain evidence="1">CBS107.38</strain>
    </source>
</reference>
<protein>
    <submittedName>
        <fullName evidence="1">Uncharacterized protein</fullName>
    </submittedName>
</protein>
<keyword evidence="2" id="KW-1185">Reference proteome</keyword>
<reference evidence="1" key="1">
    <citation type="submission" date="2020-01" db="EMBL/GenBank/DDBJ databases">
        <authorList>
            <person name="Feng Z.H.Z."/>
        </authorList>
    </citation>
    <scope>NUCLEOTIDE SEQUENCE</scope>
    <source>
        <strain evidence="1">CBS107.38</strain>
    </source>
</reference>
<dbReference type="EMBL" id="JAAABM010000009">
    <property type="protein sequence ID" value="KAF7675226.1"/>
    <property type="molecule type" value="Genomic_DNA"/>
</dbReference>
<name>A0A8H7B2M0_9PLEO</name>
<evidence type="ECO:0000313" key="2">
    <source>
        <dbReference type="Proteomes" id="UP000596902"/>
    </source>
</evidence>
<dbReference type="Proteomes" id="UP000596902">
    <property type="component" value="Unassembled WGS sequence"/>
</dbReference>
<organism evidence="1 2">
    <name type="scientific">Alternaria burnsii</name>
    <dbReference type="NCBI Taxonomy" id="1187904"/>
    <lineage>
        <taxon>Eukaryota</taxon>
        <taxon>Fungi</taxon>
        <taxon>Dikarya</taxon>
        <taxon>Ascomycota</taxon>
        <taxon>Pezizomycotina</taxon>
        <taxon>Dothideomycetes</taxon>
        <taxon>Pleosporomycetidae</taxon>
        <taxon>Pleosporales</taxon>
        <taxon>Pleosporineae</taxon>
        <taxon>Pleosporaceae</taxon>
        <taxon>Alternaria</taxon>
        <taxon>Alternaria sect. Alternaria</taxon>
    </lineage>
</organism>
<proteinExistence type="predicted"/>
<comment type="caution">
    <text evidence="1">The sequence shown here is derived from an EMBL/GenBank/DDBJ whole genome shotgun (WGS) entry which is preliminary data.</text>
</comment>
<dbReference type="GeneID" id="62205214"/>
<dbReference type="RefSeq" id="XP_038785508.1">
    <property type="nucleotide sequence ID" value="XM_038932036.1"/>
</dbReference>